<dbReference type="InterPro" id="IPR051531">
    <property type="entry name" value="N-acetyltransferase"/>
</dbReference>
<dbReference type="AlphaFoldDB" id="A0A0W1RBC8"/>
<dbReference type="Pfam" id="PF13302">
    <property type="entry name" value="Acetyltransf_3"/>
    <property type="match status" value="1"/>
</dbReference>
<sequence>MPGPVFLRGERVTLRPIEREDAHIVQRAYNEPEFHDGFLLNAPSNRETIESQIERREADDDSIVLFVCVDETPVGRVYVRDIEQDHGMLGYWLLPEERGHGYTTEGAAVLVDHVFEIVGLHRVFAWTIDDNDASQRLLRRLGFSHEGTYREHVFTRGAYRDTEHYGLLSSEWPGVDAVLDDWR</sequence>
<dbReference type="OrthoDB" id="120213at2157"/>
<keyword evidence="2" id="KW-0012">Acyltransferase</keyword>
<dbReference type="PANTHER" id="PTHR43792">
    <property type="entry name" value="GNAT FAMILY, PUTATIVE (AFU_ORTHOLOGUE AFUA_3G00765)-RELATED-RELATED"/>
    <property type="match status" value="1"/>
</dbReference>
<feature type="domain" description="N-acetyltransferase" evidence="4">
    <location>
        <begin position="12"/>
        <end position="166"/>
    </location>
</feature>
<proteinExistence type="inferred from homology"/>
<name>A0A0W1RBC8_9EURY</name>
<dbReference type="GO" id="GO:0016747">
    <property type="term" value="F:acyltransferase activity, transferring groups other than amino-acyl groups"/>
    <property type="evidence" value="ECO:0007669"/>
    <property type="project" value="InterPro"/>
</dbReference>
<dbReference type="Gene3D" id="3.40.630.30">
    <property type="match status" value="1"/>
</dbReference>
<dbReference type="InterPro" id="IPR000182">
    <property type="entry name" value="GNAT_dom"/>
</dbReference>
<protein>
    <submittedName>
        <fullName evidence="5">Acetyltransferase</fullName>
    </submittedName>
</protein>
<gene>
    <name evidence="5" type="ORF">AUR64_06315</name>
</gene>
<evidence type="ECO:0000256" key="3">
    <source>
        <dbReference type="ARBA" id="ARBA00038502"/>
    </source>
</evidence>
<reference evidence="5 6" key="1">
    <citation type="submission" date="2015-12" db="EMBL/GenBank/DDBJ databases">
        <title>Haloprofundus marisrubri gen. nov., sp. nov., an extremely halophilic archaeon isolated from the Discovery deep brine-seawater interface in the Red Sea.</title>
        <authorList>
            <person name="Zhang G."/>
            <person name="Stingl U."/>
            <person name="Rashid M."/>
        </authorList>
    </citation>
    <scope>NUCLEOTIDE SEQUENCE [LARGE SCALE GENOMIC DNA]</scope>
    <source>
        <strain evidence="5 6">SB9</strain>
    </source>
</reference>
<dbReference type="InterPro" id="IPR016181">
    <property type="entry name" value="Acyl_CoA_acyltransferase"/>
</dbReference>
<organism evidence="5 6">
    <name type="scientific">Haloprofundus marisrubri</name>
    <dbReference type="NCBI Taxonomy" id="1514971"/>
    <lineage>
        <taxon>Archaea</taxon>
        <taxon>Methanobacteriati</taxon>
        <taxon>Methanobacteriota</taxon>
        <taxon>Stenosarchaea group</taxon>
        <taxon>Halobacteria</taxon>
        <taxon>Halobacteriales</taxon>
        <taxon>Haloferacaceae</taxon>
        <taxon>Haloprofundus</taxon>
    </lineage>
</organism>
<evidence type="ECO:0000313" key="5">
    <source>
        <dbReference type="EMBL" id="KTG10802.1"/>
    </source>
</evidence>
<dbReference type="Proteomes" id="UP000054387">
    <property type="component" value="Unassembled WGS sequence"/>
</dbReference>
<accession>A0A0W1RBC8</accession>
<evidence type="ECO:0000256" key="2">
    <source>
        <dbReference type="ARBA" id="ARBA00023315"/>
    </source>
</evidence>
<comment type="caution">
    <text evidence="5">The sequence shown here is derived from an EMBL/GenBank/DDBJ whole genome shotgun (WGS) entry which is preliminary data.</text>
</comment>
<dbReference type="SUPFAM" id="SSF55729">
    <property type="entry name" value="Acyl-CoA N-acyltransferases (Nat)"/>
    <property type="match status" value="1"/>
</dbReference>
<comment type="similarity">
    <text evidence="3">Belongs to the acetyltransferase family. RimJ subfamily.</text>
</comment>
<dbReference type="RefSeq" id="WP_058580600.1">
    <property type="nucleotide sequence ID" value="NZ_LOPU01000016.1"/>
</dbReference>
<keyword evidence="6" id="KW-1185">Reference proteome</keyword>
<dbReference type="EMBL" id="LOPU01000016">
    <property type="protein sequence ID" value="KTG10802.1"/>
    <property type="molecule type" value="Genomic_DNA"/>
</dbReference>
<evidence type="ECO:0000259" key="4">
    <source>
        <dbReference type="PROSITE" id="PS51186"/>
    </source>
</evidence>
<dbReference type="PROSITE" id="PS51186">
    <property type="entry name" value="GNAT"/>
    <property type="match status" value="1"/>
</dbReference>
<dbReference type="STRING" id="1514971.AUR64_06315"/>
<evidence type="ECO:0000313" key="6">
    <source>
        <dbReference type="Proteomes" id="UP000054387"/>
    </source>
</evidence>
<evidence type="ECO:0000256" key="1">
    <source>
        <dbReference type="ARBA" id="ARBA00022679"/>
    </source>
</evidence>
<dbReference type="PANTHER" id="PTHR43792:SF8">
    <property type="entry name" value="[RIBOSOMAL PROTEIN US5]-ALANINE N-ACETYLTRANSFERASE"/>
    <property type="match status" value="1"/>
</dbReference>
<keyword evidence="1 5" id="KW-0808">Transferase</keyword>